<dbReference type="Gene3D" id="3.40.50.300">
    <property type="entry name" value="P-loop containing nucleotide triphosphate hydrolases"/>
    <property type="match status" value="2"/>
</dbReference>
<comment type="similarity">
    <text evidence="1">Belongs to the dynein heavy chain family.</text>
</comment>
<dbReference type="InterPro" id="IPR024743">
    <property type="entry name" value="Dynein_HC_stalk"/>
</dbReference>
<evidence type="ECO:0000259" key="7">
    <source>
        <dbReference type="Pfam" id="PF12781"/>
    </source>
</evidence>
<dbReference type="InterPro" id="IPR027417">
    <property type="entry name" value="P-loop_NTPase"/>
</dbReference>
<dbReference type="Pfam" id="PF12781">
    <property type="entry name" value="AAA_9"/>
    <property type="match status" value="1"/>
</dbReference>
<feature type="domain" description="Dynein heavy chain region D6 P-loop" evidence="4">
    <location>
        <begin position="1755"/>
        <end position="1878"/>
    </location>
</feature>
<organism evidence="9 10">
    <name type="scientific">Ridgeia piscesae</name>
    <name type="common">Tubeworm</name>
    <dbReference type="NCBI Taxonomy" id="27915"/>
    <lineage>
        <taxon>Eukaryota</taxon>
        <taxon>Metazoa</taxon>
        <taxon>Spiralia</taxon>
        <taxon>Lophotrochozoa</taxon>
        <taxon>Annelida</taxon>
        <taxon>Polychaeta</taxon>
        <taxon>Sedentaria</taxon>
        <taxon>Canalipalpata</taxon>
        <taxon>Sabellida</taxon>
        <taxon>Siboglinidae</taxon>
        <taxon>Ridgeia</taxon>
    </lineage>
</organism>
<dbReference type="InterPro" id="IPR043160">
    <property type="entry name" value="Dynein_C_barrel"/>
</dbReference>
<reference evidence="9" key="1">
    <citation type="journal article" date="2023" name="Mol. Biol. Evol.">
        <title>Third-Generation Sequencing Reveals the Adaptive Role of the Epigenome in Three Deep-Sea Polychaetes.</title>
        <authorList>
            <person name="Perez M."/>
            <person name="Aroh O."/>
            <person name="Sun Y."/>
            <person name="Lan Y."/>
            <person name="Juniper S.K."/>
            <person name="Young C.R."/>
            <person name="Angers B."/>
            <person name="Qian P.Y."/>
        </authorList>
    </citation>
    <scope>NUCLEOTIDE SEQUENCE</scope>
    <source>
        <strain evidence="9">R07B-5</strain>
    </source>
</reference>
<evidence type="ECO:0000256" key="1">
    <source>
        <dbReference type="ARBA" id="ARBA00008887"/>
    </source>
</evidence>
<dbReference type="Gene3D" id="3.10.490.20">
    <property type="match status" value="1"/>
</dbReference>
<dbReference type="InterPro" id="IPR041228">
    <property type="entry name" value="Dynein_C"/>
</dbReference>
<comment type="caution">
    <text evidence="9">The sequence shown here is derived from an EMBL/GenBank/DDBJ whole genome shotgun (WGS) entry which is preliminary data.</text>
</comment>
<dbReference type="InterPro" id="IPR026983">
    <property type="entry name" value="DHC"/>
</dbReference>
<name>A0AAD9UJ42_RIDPI</name>
<feature type="domain" description="Dynein heavy chain C-terminal" evidence="8">
    <location>
        <begin position="2088"/>
        <end position="2366"/>
    </location>
</feature>
<dbReference type="GO" id="GO:0008569">
    <property type="term" value="F:minus-end-directed microtubule motor activity"/>
    <property type="evidence" value="ECO:0007669"/>
    <property type="project" value="InterPro"/>
</dbReference>
<gene>
    <name evidence="9" type="ORF">NP493_59g04008</name>
</gene>
<evidence type="ECO:0000259" key="4">
    <source>
        <dbReference type="Pfam" id="PF03028"/>
    </source>
</evidence>
<dbReference type="Pfam" id="PF12780">
    <property type="entry name" value="AAA_8"/>
    <property type="match status" value="1"/>
</dbReference>
<dbReference type="Pfam" id="PF18199">
    <property type="entry name" value="Dynein_C"/>
    <property type="match status" value="1"/>
</dbReference>
<feature type="compositionally biased region" description="Basic and acidic residues" evidence="3">
    <location>
        <begin position="1238"/>
        <end position="1248"/>
    </location>
</feature>
<dbReference type="Pfam" id="PF12777">
    <property type="entry name" value="MT"/>
    <property type="match status" value="1"/>
</dbReference>
<dbReference type="Gene3D" id="1.20.920.20">
    <property type="match status" value="2"/>
</dbReference>
<evidence type="ECO:0000259" key="5">
    <source>
        <dbReference type="Pfam" id="PF12777"/>
    </source>
</evidence>
<dbReference type="GO" id="GO:0051959">
    <property type="term" value="F:dynein light intermediate chain binding"/>
    <property type="evidence" value="ECO:0007669"/>
    <property type="project" value="InterPro"/>
</dbReference>
<dbReference type="InterPro" id="IPR004273">
    <property type="entry name" value="Dynein_heavy_D6_P-loop"/>
</dbReference>
<proteinExistence type="inferred from homology"/>
<dbReference type="InterPro" id="IPR024317">
    <property type="entry name" value="Dynein_heavy_chain_D4_dom"/>
</dbReference>
<dbReference type="InterPro" id="IPR035706">
    <property type="entry name" value="AAA_9"/>
</dbReference>
<protein>
    <recommendedName>
        <fullName evidence="11">Dynein heavy chain</fullName>
    </recommendedName>
</protein>
<dbReference type="Gene3D" id="1.20.1270.280">
    <property type="match status" value="1"/>
</dbReference>
<evidence type="ECO:0000256" key="2">
    <source>
        <dbReference type="SAM" id="Coils"/>
    </source>
</evidence>
<evidence type="ECO:0000313" key="9">
    <source>
        <dbReference type="EMBL" id="KAK2191142.1"/>
    </source>
</evidence>
<accession>A0AAD9UJ42</accession>
<evidence type="ECO:0000313" key="10">
    <source>
        <dbReference type="Proteomes" id="UP001209878"/>
    </source>
</evidence>
<dbReference type="GO" id="GO:0007018">
    <property type="term" value="P:microtubule-based movement"/>
    <property type="evidence" value="ECO:0007669"/>
    <property type="project" value="InterPro"/>
</dbReference>
<feature type="domain" description="Dynein heavy chain AAA module D4" evidence="6">
    <location>
        <begin position="20"/>
        <end position="153"/>
    </location>
</feature>
<keyword evidence="10" id="KW-1185">Reference proteome</keyword>
<evidence type="ECO:0000259" key="6">
    <source>
        <dbReference type="Pfam" id="PF12780"/>
    </source>
</evidence>
<evidence type="ECO:0000259" key="8">
    <source>
        <dbReference type="Pfam" id="PF18199"/>
    </source>
</evidence>
<feature type="coiled-coil region" evidence="2">
    <location>
        <begin position="369"/>
        <end position="396"/>
    </location>
</feature>
<dbReference type="Pfam" id="PF03028">
    <property type="entry name" value="Dynein_heavy"/>
    <property type="match status" value="1"/>
</dbReference>
<dbReference type="GO" id="GO:0030286">
    <property type="term" value="C:dynein complex"/>
    <property type="evidence" value="ECO:0007669"/>
    <property type="project" value="InterPro"/>
</dbReference>
<dbReference type="PANTHER" id="PTHR45703">
    <property type="entry name" value="DYNEIN HEAVY CHAIN"/>
    <property type="match status" value="1"/>
</dbReference>
<feature type="domain" description="Dynein heavy chain coiled coil stalk" evidence="5">
    <location>
        <begin position="240"/>
        <end position="394"/>
    </location>
</feature>
<feature type="compositionally biased region" description="Polar residues" evidence="3">
    <location>
        <begin position="1251"/>
        <end position="1273"/>
    </location>
</feature>
<dbReference type="GO" id="GO:0045505">
    <property type="term" value="F:dynein intermediate chain binding"/>
    <property type="evidence" value="ECO:0007669"/>
    <property type="project" value="InterPro"/>
</dbReference>
<dbReference type="Gene3D" id="1.10.8.1220">
    <property type="match status" value="1"/>
</dbReference>
<dbReference type="Proteomes" id="UP001209878">
    <property type="component" value="Unassembled WGS sequence"/>
</dbReference>
<evidence type="ECO:0000256" key="3">
    <source>
        <dbReference type="SAM" id="MobiDB-lite"/>
    </source>
</evidence>
<dbReference type="EMBL" id="JAODUO010000059">
    <property type="protein sequence ID" value="KAK2191142.1"/>
    <property type="molecule type" value="Genomic_DNA"/>
</dbReference>
<keyword evidence="2" id="KW-0175">Coiled coil</keyword>
<feature type="domain" description="Dynein heavy chain ATP-binding dynein motor region" evidence="7">
    <location>
        <begin position="1284"/>
        <end position="1475"/>
    </location>
</feature>
<evidence type="ECO:0008006" key="11">
    <source>
        <dbReference type="Google" id="ProtNLM"/>
    </source>
</evidence>
<dbReference type="PANTHER" id="PTHR45703:SF36">
    <property type="entry name" value="DYNEIN HEAVY CHAIN, CYTOPLASMIC"/>
    <property type="match status" value="1"/>
</dbReference>
<feature type="region of interest" description="Disordered" evidence="3">
    <location>
        <begin position="1227"/>
        <end position="1281"/>
    </location>
</feature>
<sequence length="2370" mass="261520">MVQSIAVQMTPGHIKLTRLEKVEMAFDKYLQKVRQNLHVIVCLDTSGTIGGDLPTTVAKLSPMFNQVCHVDLYRPWSHQAYQTIALHWLKEPKFERLPWNEDRRSEQMSLVANAMAYVHKSSMVALQKQQIHEKTPRLFYTPNNFAEFVHMFRVVGSQINNFETRKIAHYEAGLSLIHEAYETIAQYKEQVSRMVPRHHQTLSTVAEKVQSVDSLRQTYRTALDGCKRMETMIRRMSDPLDQLRKQAELEFNKVTPSYHAALETLNSLDRGSIDEIRSFRVPPQGIHTVMNSLCLLFSVPPAWDSAKKLLIRDNFFQDLAFYDKNNIPNPIFERLGEICSKEDFTPQRLNTVSAAAAGLCQWVKAVHQYASVTRKLHEEMKELEKAEEELIQVRIKSVGGGGLLTSQGWGSSHKPGVGVFSQARVGVFSQARGGGLLTSQGGGVFSQARGGGLLTSQGWGSSHKPGVGVFSQTRGGVFSQARGGCLLTSQGWGSSHKPGVGGLLTSQRWVSSHKPEVGVFSQARGGCLLTSQGWGSSHKPGVGVFSQARVGSSHKPGVGSSHKPGVGVFSQARGGGLLTNQGGGGLLTSQRWVSSHKPEVGVFSQARGGVSSHKPEVGVFSQARGGGLLTSQRWVSSHKPEVGVFSQARGGCLLTSQRWGSSHKPEVGSSHKPGWGLLTSQRWVSSHKPGVGSSHKPEVGVFSQARGGGLLTSQRWGVFSNQGGVFSQARVGVFSQARGGGLLTSQGWGSSHKPGVGVFSQARGGGGLLTSQGWGSSQPELTRVGVFSQARGGGLLTSQGWGSSHKPGVGVFSQARGGGLLTSQGWGSSHKPGVGVFSQARGGGLQPVGLHKPEGGGLLTKGGVFTTRGGGLTSQGGFTSQGWGSHNRWGLYKPGVGVFSQARGGGSSHKPGVGVFYKPEAQLQLGKQKVQADHIKTELESEIRSHKDCCTKAKFVEKQILMIERRINRCEIVMENMTPLETSWKLGLKTAKLHKKMIPSEVLLAAASICYHGPLTNLARAELMNDWLDRCRVKGFNLPPLQHQQPAPLQLSSELDYDVDSSQSDIFIPVSRQTSKVIGHDHLECVSSVQSVNHQMSVFRQNSSIHDVGATVTTEVRIAVSTESTTNADDHDEVAPSEKTNLLNVRDDFTLQNILSSYDELSRWQLNGMPVDIHSVHNALIMRACCHDNQSFWPCLLDPNNMGEMWVRALHGSPLRHRYATVRVPANYTGAKPSSGTEEEKKVTKSDTEGSESTRQTRFLNDTGSPTSSSADSVESGMTPELAPNIQADGVIERPADNVLVVAADDPELGQRLINSVVHGITLLVTHLERQPLNPLYGDIIHKKFFLDSNGKRSVIVDNTHLPVHDDFSLYLSMSVPISLEGDGIAKLPFHQMYLVDLAMSQEATINHLLRDIMKIERPEFEGQRRSATNDLIHTQDEINRMEDGMLSKTLALDCPLLEEKSMLPSLINHQKDSTQSRNVLEESDYIGKLLDTKSEPYKMVAMQGAKLYEIIQRMSTLNPLYYVSFDDFSKVFITTIETRNRGSRCAGDPNARSQELINATTSAINKYVCGMMFESHFKLFSLLTTLERLRLSRKLNSKELGLFVNGIDMSAIDEEIASLGKPDWLTETEWLGGAVLESVLPAFRGLRDSLDSHSLQWQEYFECPVSLVLDPPGMLQLTAFQKCLLWKICQPQKLWEVSEALVLHELGGVIRAAHTFNIQHVYQQCDKSVPVIFMYPNSVHSDSQHNSAKGQALLDPVQEVQDLAAELGKEKGVRVVTCGVYTQAAEVQLALTECVQSGDWLVLQNMHLAHEWDSHTLGMFKMTAAMGARSATMGQRQLSGQEKGGSDTIHKNFRLWLTTRTDTGRLIPGMLTQYGKKVSCEMTHNFKDTLQRTHDHTHTFFSRHNLSLKGINKLYGQSDSLVPLTIFHATLAQHCQLRQPTDHCSSHWTMSTQGVLLQQLNDIVNLCQQHNGVAEMARVIYGGHCVDLRERDWVTAMADSVLLSPQKLTKLSASAADIGSLPQRMLVGLTGEMSFQEKLDNLVEVTESCICREVAAPAMHQASRNLHEDLLHVIGMPSLIHTSPEVVNKRAQAVLLQVQTLLQDLPDIPRSDTDGFYPMDLFFSSEVRAFQEVTNQLREDVAFLLEVTRATIPPTASAQQRLMTLSGGEIPDTWFARTVQSSQPVLQWVGNLKTRLEQLRAYMANLTGPPLYDLGVFLRPDRFLEAVLQMYSRKQFKDLHSVVCTAELLPPKTNTPLSPPPTGVYISGLHLHNAAWDVDRYVLMKQQSFCERAQSTIPVVWLLPVDEKILAEERMWKTEKTDELSTFSCPVFTTAASPRMACSPVFHVSLPTKDPTLWVEREVYLSTAP</sequence>